<dbReference type="OrthoDB" id="10002444at2759"/>
<sequence>MAYDLELDLFRAMCAAAWILFALIMKNLVLLVILAVQRRKNAMYKVPEDVETFSAAQQHSSTDDWSLAGRIQRVLANDTEYIPYFIGLLIFFFCGLPATGDQRQHHLARVLTYGLFFTLGRYLHTIGYLAKRTYIRIAGFLITIIFLFVISIDHVYYVTKALNNYKSKP</sequence>
<dbReference type="EMBL" id="CAJNOR010009587">
    <property type="protein sequence ID" value="CAF1646096.1"/>
    <property type="molecule type" value="Genomic_DNA"/>
</dbReference>
<organism evidence="6 9">
    <name type="scientific">Adineta ricciae</name>
    <name type="common">Rotifer</name>
    <dbReference type="NCBI Taxonomy" id="249248"/>
    <lineage>
        <taxon>Eukaryota</taxon>
        <taxon>Metazoa</taxon>
        <taxon>Spiralia</taxon>
        <taxon>Gnathifera</taxon>
        <taxon>Rotifera</taxon>
        <taxon>Eurotatoria</taxon>
        <taxon>Bdelloidea</taxon>
        <taxon>Adinetida</taxon>
        <taxon>Adinetidae</taxon>
        <taxon>Adineta</taxon>
    </lineage>
</organism>
<evidence type="ECO:0000256" key="2">
    <source>
        <dbReference type="ARBA" id="ARBA00022692"/>
    </source>
</evidence>
<evidence type="ECO:0000313" key="8">
    <source>
        <dbReference type="Proteomes" id="UP000663828"/>
    </source>
</evidence>
<dbReference type="SUPFAM" id="SSF161084">
    <property type="entry name" value="MAPEG domain-like"/>
    <property type="match status" value="1"/>
</dbReference>
<name>A0A813S500_ADIRI</name>
<dbReference type="Pfam" id="PF01124">
    <property type="entry name" value="MAPEG"/>
    <property type="match status" value="1"/>
</dbReference>
<keyword evidence="4 5" id="KW-0472">Membrane</keyword>
<feature type="transmembrane region" description="Helical" evidence="5">
    <location>
        <begin position="15"/>
        <end position="36"/>
    </location>
</feature>
<dbReference type="EMBL" id="CAJNOJ010000011">
    <property type="protein sequence ID" value="CAF0791289.1"/>
    <property type="molecule type" value="Genomic_DNA"/>
</dbReference>
<dbReference type="Proteomes" id="UP000663852">
    <property type="component" value="Unassembled WGS sequence"/>
</dbReference>
<evidence type="ECO:0000313" key="7">
    <source>
        <dbReference type="EMBL" id="CAF1646096.1"/>
    </source>
</evidence>
<dbReference type="Proteomes" id="UP000663828">
    <property type="component" value="Unassembled WGS sequence"/>
</dbReference>
<keyword evidence="2 5" id="KW-0812">Transmembrane</keyword>
<evidence type="ECO:0000256" key="5">
    <source>
        <dbReference type="SAM" id="Phobius"/>
    </source>
</evidence>
<dbReference type="GO" id="GO:0016020">
    <property type="term" value="C:membrane"/>
    <property type="evidence" value="ECO:0007669"/>
    <property type="project" value="UniProtKB-SubCell"/>
</dbReference>
<proteinExistence type="predicted"/>
<dbReference type="InterPro" id="IPR001129">
    <property type="entry name" value="Membr-assoc_MAPEG"/>
</dbReference>
<keyword evidence="8" id="KW-1185">Reference proteome</keyword>
<evidence type="ECO:0000256" key="1">
    <source>
        <dbReference type="ARBA" id="ARBA00004370"/>
    </source>
</evidence>
<accession>A0A813S500</accession>
<evidence type="ECO:0000313" key="9">
    <source>
        <dbReference type="Proteomes" id="UP000663852"/>
    </source>
</evidence>
<dbReference type="Gene3D" id="1.20.120.550">
    <property type="entry name" value="Membrane associated eicosanoid/glutathione metabolism-like domain"/>
    <property type="match status" value="1"/>
</dbReference>
<feature type="transmembrane region" description="Helical" evidence="5">
    <location>
        <begin position="137"/>
        <end position="159"/>
    </location>
</feature>
<reference evidence="6" key="1">
    <citation type="submission" date="2021-02" db="EMBL/GenBank/DDBJ databases">
        <authorList>
            <person name="Nowell W R."/>
        </authorList>
    </citation>
    <scope>NUCLEOTIDE SEQUENCE</scope>
</reference>
<evidence type="ECO:0000256" key="4">
    <source>
        <dbReference type="ARBA" id="ARBA00023136"/>
    </source>
</evidence>
<gene>
    <name evidence="6" type="ORF">EDS130_LOCUS4360</name>
    <name evidence="7" type="ORF">XAT740_LOCUS54155</name>
</gene>
<evidence type="ECO:0000313" key="6">
    <source>
        <dbReference type="EMBL" id="CAF0791289.1"/>
    </source>
</evidence>
<dbReference type="InterPro" id="IPR023352">
    <property type="entry name" value="MAPEG-like_dom_sf"/>
</dbReference>
<evidence type="ECO:0000256" key="3">
    <source>
        <dbReference type="ARBA" id="ARBA00022989"/>
    </source>
</evidence>
<feature type="transmembrane region" description="Helical" evidence="5">
    <location>
        <begin position="110"/>
        <end position="130"/>
    </location>
</feature>
<keyword evidence="3 5" id="KW-1133">Transmembrane helix</keyword>
<feature type="transmembrane region" description="Helical" evidence="5">
    <location>
        <begin position="81"/>
        <end position="98"/>
    </location>
</feature>
<comment type="subcellular location">
    <subcellularLocation>
        <location evidence="1">Membrane</location>
    </subcellularLocation>
</comment>
<dbReference type="AlphaFoldDB" id="A0A813S500"/>
<protein>
    <submittedName>
        <fullName evidence="6">Uncharacterized protein</fullName>
    </submittedName>
</protein>
<comment type="caution">
    <text evidence="6">The sequence shown here is derived from an EMBL/GenBank/DDBJ whole genome shotgun (WGS) entry which is preliminary data.</text>
</comment>